<dbReference type="UniPathway" id="UPA00242"/>
<feature type="binding site" evidence="8">
    <location>
        <begin position="78"/>
        <end position="79"/>
    </location>
    <ligand>
        <name>beta-D-galactose</name>
        <dbReference type="ChEBI" id="CHEBI:27667"/>
    </ligand>
</feature>
<dbReference type="InterPro" id="IPR015443">
    <property type="entry name" value="Aldose_1-epimerase"/>
</dbReference>
<dbReference type="Proteomes" id="UP000184085">
    <property type="component" value="Unassembled WGS sequence"/>
</dbReference>
<dbReference type="GO" id="GO:0033499">
    <property type="term" value="P:galactose catabolic process via UDP-galactose, Leloir pathway"/>
    <property type="evidence" value="ECO:0007669"/>
    <property type="project" value="TreeGrafter"/>
</dbReference>
<evidence type="ECO:0000256" key="7">
    <source>
        <dbReference type="PIRSR" id="PIRSR005096-2"/>
    </source>
</evidence>
<name>A0A1M4MZ05_9RHOB</name>
<dbReference type="PANTHER" id="PTHR10091">
    <property type="entry name" value="ALDOSE-1-EPIMERASE"/>
    <property type="match status" value="1"/>
</dbReference>
<evidence type="ECO:0000256" key="6">
    <source>
        <dbReference type="PIRSR" id="PIRSR005096-1"/>
    </source>
</evidence>
<dbReference type="SUPFAM" id="SSF74650">
    <property type="entry name" value="Galactose mutarotase-like"/>
    <property type="match status" value="1"/>
</dbReference>
<dbReference type="AlphaFoldDB" id="A0A1M4MZ05"/>
<evidence type="ECO:0000256" key="3">
    <source>
        <dbReference type="ARBA" id="ARBA00023235"/>
    </source>
</evidence>
<organism evidence="9 10">
    <name type="scientific">Donghicola eburneus</name>
    <dbReference type="NCBI Taxonomy" id="393278"/>
    <lineage>
        <taxon>Bacteria</taxon>
        <taxon>Pseudomonadati</taxon>
        <taxon>Pseudomonadota</taxon>
        <taxon>Alphaproteobacteria</taxon>
        <taxon>Rhodobacterales</taxon>
        <taxon>Roseobacteraceae</taxon>
        <taxon>Donghicola</taxon>
    </lineage>
</organism>
<dbReference type="CDD" id="cd09019">
    <property type="entry name" value="galactose_mutarotase_like"/>
    <property type="match status" value="1"/>
</dbReference>
<dbReference type="GO" id="GO:0030246">
    <property type="term" value="F:carbohydrate binding"/>
    <property type="evidence" value="ECO:0007669"/>
    <property type="project" value="InterPro"/>
</dbReference>
<evidence type="ECO:0000256" key="4">
    <source>
        <dbReference type="ARBA" id="ARBA00023277"/>
    </source>
</evidence>
<reference evidence="10" key="1">
    <citation type="submission" date="2016-09" db="EMBL/GenBank/DDBJ databases">
        <authorList>
            <person name="Wibberg D."/>
        </authorList>
    </citation>
    <scope>NUCLEOTIDE SEQUENCE [LARGE SCALE GENOMIC DNA]</scope>
</reference>
<dbReference type="GO" id="GO:0005737">
    <property type="term" value="C:cytoplasm"/>
    <property type="evidence" value="ECO:0007669"/>
    <property type="project" value="TreeGrafter"/>
</dbReference>
<dbReference type="PIRSF" id="PIRSF005096">
    <property type="entry name" value="GALM"/>
    <property type="match status" value="1"/>
</dbReference>
<evidence type="ECO:0000256" key="8">
    <source>
        <dbReference type="PIRSR" id="PIRSR005096-3"/>
    </source>
</evidence>
<feature type="binding site" evidence="7">
    <location>
        <position position="249"/>
    </location>
    <ligand>
        <name>beta-D-galactose</name>
        <dbReference type="ChEBI" id="CHEBI:27667"/>
    </ligand>
</feature>
<evidence type="ECO:0000256" key="5">
    <source>
        <dbReference type="PIRNR" id="PIRNR005096"/>
    </source>
</evidence>
<keyword evidence="10" id="KW-1185">Reference proteome</keyword>
<evidence type="ECO:0000313" key="9">
    <source>
        <dbReference type="EMBL" id="SCM67781.1"/>
    </source>
</evidence>
<comment type="similarity">
    <text evidence="2 5">Belongs to the aldose epimerase family.</text>
</comment>
<dbReference type="GO" id="GO:0006006">
    <property type="term" value="P:glucose metabolic process"/>
    <property type="evidence" value="ECO:0007669"/>
    <property type="project" value="TreeGrafter"/>
</dbReference>
<evidence type="ECO:0000313" key="10">
    <source>
        <dbReference type="Proteomes" id="UP000184085"/>
    </source>
</evidence>
<protein>
    <recommendedName>
        <fullName evidence="5">Aldose 1-epimerase</fullName>
        <ecNumber evidence="5">5.1.3.3</ecNumber>
    </recommendedName>
</protein>
<sequence length="346" mass="37286">MTKPTPFGQLPDGTPVEVVTLHAGVAEARVITFGAALQSLVLPDRAGHLDDVVLGHDDLSGYVAHRKNFGATVGRVANRIAKGQFTLDGQSYQLPQNNGPNTLHGGPEGFDRRNWRIIDLTSASVTLELTSPDGDQGFPGAVAVRTRYEMQEREGGVRLGITYEGETTAPTPLAMTHHSYFALAGHGSLRDRPSSALEYDLEVPASRYLPTDEHQIPLGPAPVGATPFDFREGRRCASAIRAGALEGYDHCLCLDVGRATLADPVSGRRMRLTTNQQGLQVYTSNAFDGSIAGKSGVLYQPYDAICLEPQAWPNAVNIAADQCPCDVILRPSDTYRSVITLDFDTI</sequence>
<dbReference type="RefSeq" id="WP_083595674.1">
    <property type="nucleotide sequence ID" value="NZ_FMJB01000049.1"/>
</dbReference>
<dbReference type="InterPro" id="IPR047215">
    <property type="entry name" value="Galactose_mutarotase-like"/>
</dbReference>
<comment type="pathway">
    <text evidence="1 5">Carbohydrate metabolism; hexose metabolism.</text>
</comment>
<comment type="catalytic activity">
    <reaction evidence="5">
        <text>alpha-D-glucose = beta-D-glucose</text>
        <dbReference type="Rhea" id="RHEA:10264"/>
        <dbReference type="ChEBI" id="CHEBI:15903"/>
        <dbReference type="ChEBI" id="CHEBI:17925"/>
        <dbReference type="EC" id="5.1.3.3"/>
    </reaction>
</comment>
<evidence type="ECO:0000256" key="1">
    <source>
        <dbReference type="ARBA" id="ARBA00005028"/>
    </source>
</evidence>
<gene>
    <name evidence="9" type="primary">galM</name>
    <name evidence="9" type="ORF">KARMA_1987</name>
</gene>
<dbReference type="Gene3D" id="2.70.98.10">
    <property type="match status" value="1"/>
</dbReference>
<proteinExistence type="inferred from homology"/>
<feature type="active site" description="Proton donor" evidence="6">
    <location>
        <position position="178"/>
    </location>
</feature>
<keyword evidence="3 5" id="KW-0413">Isomerase</keyword>
<feature type="active site" description="Proton acceptor" evidence="6">
    <location>
        <position position="308"/>
    </location>
</feature>
<dbReference type="InterPro" id="IPR008183">
    <property type="entry name" value="Aldose_1/G6P_1-epimerase"/>
</dbReference>
<dbReference type="InterPro" id="IPR014718">
    <property type="entry name" value="GH-type_carb-bd"/>
</dbReference>
<evidence type="ECO:0000256" key="2">
    <source>
        <dbReference type="ARBA" id="ARBA00006206"/>
    </source>
</evidence>
<dbReference type="Pfam" id="PF01263">
    <property type="entry name" value="Aldose_epim"/>
    <property type="match status" value="1"/>
</dbReference>
<dbReference type="InterPro" id="IPR011013">
    <property type="entry name" value="Gal_mutarotase_sf_dom"/>
</dbReference>
<dbReference type="EC" id="5.1.3.3" evidence="5"/>
<feature type="binding site" evidence="8">
    <location>
        <begin position="178"/>
        <end position="180"/>
    </location>
    <ligand>
        <name>beta-D-galactose</name>
        <dbReference type="ChEBI" id="CHEBI:27667"/>
    </ligand>
</feature>
<keyword evidence="4 5" id="KW-0119">Carbohydrate metabolism</keyword>
<accession>A0A1M4MZ05</accession>
<dbReference type="PANTHER" id="PTHR10091:SF0">
    <property type="entry name" value="GALACTOSE MUTAROTASE"/>
    <property type="match status" value="1"/>
</dbReference>
<dbReference type="EMBL" id="FMJB01000049">
    <property type="protein sequence ID" value="SCM67781.1"/>
    <property type="molecule type" value="Genomic_DNA"/>
</dbReference>
<dbReference type="GO" id="GO:0004034">
    <property type="term" value="F:aldose 1-epimerase activity"/>
    <property type="evidence" value="ECO:0007669"/>
    <property type="project" value="UniProtKB-EC"/>
</dbReference>